<feature type="compositionally biased region" description="Low complexity" evidence="1">
    <location>
        <begin position="337"/>
        <end position="350"/>
    </location>
</feature>
<feature type="compositionally biased region" description="Low complexity" evidence="1">
    <location>
        <begin position="276"/>
        <end position="289"/>
    </location>
</feature>
<feature type="compositionally biased region" description="Basic residues" evidence="1">
    <location>
        <begin position="444"/>
        <end position="453"/>
    </location>
</feature>
<feature type="region of interest" description="Disordered" evidence="1">
    <location>
        <begin position="240"/>
        <end position="350"/>
    </location>
</feature>
<reference evidence="2 3" key="1">
    <citation type="submission" date="2019-04" db="EMBL/GenBank/DDBJ databases">
        <title>Comparative genomics and transcriptomics to analyze fruiting body development in filamentous ascomycetes.</title>
        <authorList>
            <consortium name="DOE Joint Genome Institute"/>
            <person name="Lutkenhaus R."/>
            <person name="Traeger S."/>
            <person name="Breuer J."/>
            <person name="Kuo A."/>
            <person name="Lipzen A."/>
            <person name="Pangilinan J."/>
            <person name="Dilworth D."/>
            <person name="Sandor L."/>
            <person name="Poggeler S."/>
            <person name="Barry K."/>
            <person name="Grigoriev I.V."/>
            <person name="Nowrousian M."/>
        </authorList>
    </citation>
    <scope>NUCLEOTIDE SEQUENCE [LARGE SCALE GENOMIC DNA]</scope>
    <source>
        <strain evidence="2 3">CBS 389.68</strain>
    </source>
</reference>
<evidence type="ECO:0000256" key="1">
    <source>
        <dbReference type="SAM" id="MobiDB-lite"/>
    </source>
</evidence>
<dbReference type="AlphaFoldDB" id="A0A4V3SI73"/>
<evidence type="ECO:0000313" key="3">
    <source>
        <dbReference type="Proteomes" id="UP000298138"/>
    </source>
</evidence>
<dbReference type="EMBL" id="ML220135">
    <property type="protein sequence ID" value="TGZ79014.1"/>
    <property type="molecule type" value="Genomic_DNA"/>
</dbReference>
<sequence length="471" mass="52526">MTLPLMPLTSVGFHEYVGNHESDHPSGECFHPIYHRQLGEERFPVWRRRFEVEGARRFTPVPLPLDGITEESTVAEILAAFSHHLHADWMEYEDEFTEYDDEDMASTNNIAATKSWQQQGYAGSEASKSGSAHVQGSQSPTSSFTSWLSPNHDLISRAPTPSSYTSLLEVERVHVPYTPPRLSSTMQFYGVQGAQPSGTPSLTNLTFHGDTPTPFSPETPQLGLHQELESLERRLAAMRSDAGVSDIQPEGTPTARYRAKKSFKSSMLLTPQKAKQLTTTTDSPSSTLSPPQPNNFLSRLKTVSRRSNPFSMSASSDTLSPPPSPHNPAMRILGGLSRSSSPSKSSSRYSSDLEQLIAEFNRNHKKALPALFATEPPESPARSPNRRRMKIGRGRHNRKGSKSSDTKKERGESKALVERIQDHEEVGHSSSESGRELQKENRGWARRMKHTLTPKRSMNFKAPQSEYTETK</sequence>
<proteinExistence type="predicted"/>
<feature type="compositionally biased region" description="Basic and acidic residues" evidence="1">
    <location>
        <begin position="402"/>
        <end position="443"/>
    </location>
</feature>
<feature type="region of interest" description="Disordered" evidence="1">
    <location>
        <begin position="368"/>
        <end position="471"/>
    </location>
</feature>
<feature type="compositionally biased region" description="Polar residues" evidence="1">
    <location>
        <begin position="305"/>
        <end position="319"/>
    </location>
</feature>
<name>A0A4V3SI73_9PEZI</name>
<keyword evidence="3" id="KW-1185">Reference proteome</keyword>
<organism evidence="2 3">
    <name type="scientific">Ascodesmis nigricans</name>
    <dbReference type="NCBI Taxonomy" id="341454"/>
    <lineage>
        <taxon>Eukaryota</taxon>
        <taxon>Fungi</taxon>
        <taxon>Dikarya</taxon>
        <taxon>Ascomycota</taxon>
        <taxon>Pezizomycotina</taxon>
        <taxon>Pezizomycetes</taxon>
        <taxon>Pezizales</taxon>
        <taxon>Ascodesmidaceae</taxon>
        <taxon>Ascodesmis</taxon>
    </lineage>
</organism>
<dbReference type="InParanoid" id="A0A4V3SI73"/>
<evidence type="ECO:0000313" key="2">
    <source>
        <dbReference type="EMBL" id="TGZ79014.1"/>
    </source>
</evidence>
<gene>
    <name evidence="2" type="ORF">EX30DRAFT_365528</name>
</gene>
<accession>A0A4V3SI73</accession>
<feature type="region of interest" description="Disordered" evidence="1">
    <location>
        <begin position="116"/>
        <end position="146"/>
    </location>
</feature>
<feature type="compositionally biased region" description="Basic residues" evidence="1">
    <location>
        <begin position="384"/>
        <end position="401"/>
    </location>
</feature>
<feature type="compositionally biased region" description="Polar residues" evidence="1">
    <location>
        <begin position="264"/>
        <end position="275"/>
    </location>
</feature>
<protein>
    <submittedName>
        <fullName evidence="2">Uncharacterized protein</fullName>
    </submittedName>
</protein>
<dbReference type="Proteomes" id="UP000298138">
    <property type="component" value="Unassembled WGS sequence"/>
</dbReference>